<name>A0A267EH26_9PLAT</name>
<comment type="caution">
    <text evidence="6">The sequence shown here is derived from an EMBL/GenBank/DDBJ whole genome shotgun (WGS) entry which is preliminary data.</text>
</comment>
<dbReference type="STRING" id="282301.A0A267EH26"/>
<keyword evidence="2 4" id="KW-0863">Zinc-finger</keyword>
<organism evidence="6 8">
    <name type="scientific">Macrostomum lignano</name>
    <dbReference type="NCBI Taxonomy" id="282301"/>
    <lineage>
        <taxon>Eukaryota</taxon>
        <taxon>Metazoa</taxon>
        <taxon>Spiralia</taxon>
        <taxon>Lophotrochozoa</taxon>
        <taxon>Platyhelminthes</taxon>
        <taxon>Rhabditophora</taxon>
        <taxon>Macrostomorpha</taxon>
        <taxon>Macrostomida</taxon>
        <taxon>Macrostomidae</taxon>
        <taxon>Macrostomum</taxon>
    </lineage>
</organism>
<gene>
    <name evidence="6" type="ORF">BOX15_Mlig008343g1</name>
    <name evidence="7" type="ORF">BOX15_Mlig008343g3</name>
</gene>
<evidence type="ECO:0000256" key="2">
    <source>
        <dbReference type="ARBA" id="ARBA00022771"/>
    </source>
</evidence>
<evidence type="ECO:0000256" key="3">
    <source>
        <dbReference type="ARBA" id="ARBA00022833"/>
    </source>
</evidence>
<evidence type="ECO:0000313" key="8">
    <source>
        <dbReference type="Proteomes" id="UP000215902"/>
    </source>
</evidence>
<evidence type="ECO:0000313" key="7">
    <source>
        <dbReference type="EMBL" id="PAA80743.1"/>
    </source>
</evidence>
<keyword evidence="1" id="KW-0479">Metal-binding</keyword>
<dbReference type="EMBL" id="NIVC01002196">
    <property type="protein sequence ID" value="PAA60062.1"/>
    <property type="molecule type" value="Genomic_DNA"/>
</dbReference>
<dbReference type="InterPro" id="IPR053248">
    <property type="entry name" value="Zinc_finger_MYND_domain"/>
</dbReference>
<sequence>MADTIPANISPLYPLANAKGTDLLCELCQKPAFIQCSKCRVTYYCGPEHQRADWIGIHAKICDELAVLRKPVPFLTSEKDRREKREELIQQQLRMIVITRTTGQKLLFENHFEEAVPAALQSLKFAIDVHGSSSVELVPSYLILGEASIGLQRLSQAEEYLSQAQWTVLKTDNPSNAIKSQLHRNLGLLFSAKGDYGRALENLAIDIFHASDEYGTEDIRVSGGYFSMANIFMYKNKQEIAYDLFGRVIDIWYDHLWRIVQAMTAPPDIPDGLGEVVAEITQEEKEHLDEAQQAEALKILHSIYSLLVETSEAVDSGSEAESVWESRRMYTAKTALCLLMLYFVLGDREKIGEFDSKTAELLAAAGLGDSPQSDEDATGIAEHYRHIRAALQ</sequence>
<dbReference type="OrthoDB" id="3174329at2759"/>
<dbReference type="Pfam" id="PF01753">
    <property type="entry name" value="zf-MYND"/>
    <property type="match status" value="1"/>
</dbReference>
<dbReference type="Gene3D" id="1.25.40.10">
    <property type="entry name" value="Tetratricopeptide repeat domain"/>
    <property type="match status" value="1"/>
</dbReference>
<dbReference type="InterPro" id="IPR002893">
    <property type="entry name" value="Znf_MYND"/>
</dbReference>
<dbReference type="PROSITE" id="PS50865">
    <property type="entry name" value="ZF_MYND_2"/>
    <property type="match status" value="1"/>
</dbReference>
<dbReference type="GO" id="GO:0008270">
    <property type="term" value="F:zinc ion binding"/>
    <property type="evidence" value="ECO:0007669"/>
    <property type="project" value="UniProtKB-KW"/>
</dbReference>
<keyword evidence="8" id="KW-1185">Reference proteome</keyword>
<dbReference type="PANTHER" id="PTHR46533">
    <property type="entry name" value="ZINC FINGER MYND DOMAIN-CONTAINING PROTEIN 12"/>
    <property type="match status" value="1"/>
</dbReference>
<evidence type="ECO:0000256" key="4">
    <source>
        <dbReference type="PROSITE-ProRule" id="PRU00134"/>
    </source>
</evidence>
<dbReference type="Proteomes" id="UP000215902">
    <property type="component" value="Unassembled WGS sequence"/>
</dbReference>
<accession>A0A267EH26</accession>
<dbReference type="SUPFAM" id="SSF48452">
    <property type="entry name" value="TPR-like"/>
    <property type="match status" value="1"/>
</dbReference>
<reference evidence="6 8" key="1">
    <citation type="submission" date="2017-06" db="EMBL/GenBank/DDBJ databases">
        <title>A platform for efficient transgenesis in Macrostomum lignano, a flatworm model organism for stem cell research.</title>
        <authorList>
            <person name="Berezikov E."/>
        </authorList>
    </citation>
    <scope>NUCLEOTIDE SEQUENCE [LARGE SCALE GENOMIC DNA]</scope>
    <source>
        <strain evidence="6">DV1</strain>
        <tissue evidence="6">Whole organism</tissue>
    </source>
</reference>
<evidence type="ECO:0000256" key="1">
    <source>
        <dbReference type="ARBA" id="ARBA00022723"/>
    </source>
</evidence>
<evidence type="ECO:0000259" key="5">
    <source>
        <dbReference type="PROSITE" id="PS50865"/>
    </source>
</evidence>
<protein>
    <recommendedName>
        <fullName evidence="5">MYND-type domain-containing protein</fullName>
    </recommendedName>
</protein>
<dbReference type="SUPFAM" id="SSF144232">
    <property type="entry name" value="HIT/MYND zinc finger-like"/>
    <property type="match status" value="1"/>
</dbReference>
<dbReference type="PANTHER" id="PTHR46533:SF1">
    <property type="entry name" value="ZINC FINGER MYND DOMAIN-CONTAINING PROTEIN 12"/>
    <property type="match status" value="1"/>
</dbReference>
<dbReference type="EMBL" id="NIVC01000568">
    <property type="protein sequence ID" value="PAA80743.1"/>
    <property type="molecule type" value="Genomic_DNA"/>
</dbReference>
<dbReference type="InterPro" id="IPR011990">
    <property type="entry name" value="TPR-like_helical_dom_sf"/>
</dbReference>
<dbReference type="PROSITE" id="PS01360">
    <property type="entry name" value="ZF_MYND_1"/>
    <property type="match status" value="1"/>
</dbReference>
<dbReference type="AlphaFoldDB" id="A0A267EH26"/>
<proteinExistence type="predicted"/>
<feature type="domain" description="MYND-type" evidence="5">
    <location>
        <begin position="25"/>
        <end position="62"/>
    </location>
</feature>
<evidence type="ECO:0000313" key="6">
    <source>
        <dbReference type="EMBL" id="PAA60062.1"/>
    </source>
</evidence>
<keyword evidence="3" id="KW-0862">Zinc</keyword>
<dbReference type="Gene3D" id="6.10.140.2220">
    <property type="match status" value="1"/>
</dbReference>